<dbReference type="PANTHER" id="PTHR11693:SF22">
    <property type="entry name" value="ATP SYNTHASE SUBUNIT GAMMA, MITOCHONDRIAL"/>
    <property type="match status" value="1"/>
</dbReference>
<dbReference type="Proteomes" id="UP000176923">
    <property type="component" value="Unassembled WGS sequence"/>
</dbReference>
<comment type="similarity">
    <text evidence="3 10">Belongs to the ATPase gamma chain family.</text>
</comment>
<dbReference type="GO" id="GO:0046933">
    <property type="term" value="F:proton-transporting ATP synthase activity, rotational mechanism"/>
    <property type="evidence" value="ECO:0007669"/>
    <property type="project" value="UniProtKB-UniRule"/>
</dbReference>
<keyword evidence="7 10" id="KW-0472">Membrane</keyword>
<dbReference type="EMBL" id="MFJL01000010">
    <property type="protein sequence ID" value="OGG16619.1"/>
    <property type="molecule type" value="Genomic_DNA"/>
</dbReference>
<keyword evidence="9 10" id="KW-0066">ATP synthesis</keyword>
<sequence length="290" mass="32437">MASLRLIKGRIRSTKNIAQITKAMQMVAASKMKKAQEIAVSGKPYVEKIYEAVQELSKHSEKDIHPLFREGNKKGDTLVILISTNKGLCGGLNANLFRKVAQWFLPYESVKYITVGKKGENYIVRNKKGLLADFSETVPFVASVPALSQLVVDGFLSGQYKEVYCVYNLFENALKQVPTKKMIIPITDFSLEKGEEKSMQDEKFSEFIVEPAPEQVLDALLPFYIENQIRASILEAAASEYSAQMIAMKNATDAAMDLTSELTLIFNKIRQEKITYEIADMVTARATVAN</sequence>
<dbReference type="Gene3D" id="1.10.287.80">
    <property type="entry name" value="ATP synthase, gamma subunit, helix hairpin domain"/>
    <property type="match status" value="1"/>
</dbReference>
<evidence type="ECO:0000256" key="2">
    <source>
        <dbReference type="ARBA" id="ARBA00004170"/>
    </source>
</evidence>
<keyword evidence="6 10" id="KW-0406">Ion transport</keyword>
<dbReference type="InterPro" id="IPR000131">
    <property type="entry name" value="ATP_synth_F1_gsu"/>
</dbReference>
<dbReference type="PRINTS" id="PR00126">
    <property type="entry name" value="ATPASEGAMMA"/>
</dbReference>
<dbReference type="STRING" id="1798382.A3D77_08045"/>
<proteinExistence type="inferred from homology"/>
<organism evidence="11 12">
    <name type="scientific">Candidatus Gottesmanbacteria bacterium RIFCSPHIGHO2_02_FULL_39_11</name>
    <dbReference type="NCBI Taxonomy" id="1798382"/>
    <lineage>
        <taxon>Bacteria</taxon>
        <taxon>Candidatus Gottesmaniibacteriota</taxon>
    </lineage>
</organism>
<reference evidence="11 12" key="1">
    <citation type="journal article" date="2016" name="Nat. Commun.">
        <title>Thousands of microbial genomes shed light on interconnected biogeochemical processes in an aquifer system.</title>
        <authorList>
            <person name="Anantharaman K."/>
            <person name="Brown C.T."/>
            <person name="Hug L.A."/>
            <person name="Sharon I."/>
            <person name="Castelle C.J."/>
            <person name="Probst A.J."/>
            <person name="Thomas B.C."/>
            <person name="Singh A."/>
            <person name="Wilkins M.J."/>
            <person name="Karaoz U."/>
            <person name="Brodie E.L."/>
            <person name="Williams K.H."/>
            <person name="Hubbard S.S."/>
            <person name="Banfield J.F."/>
        </authorList>
    </citation>
    <scope>NUCLEOTIDE SEQUENCE [LARGE SCALE GENOMIC DNA]</scope>
</reference>
<comment type="subcellular location">
    <subcellularLocation>
        <location evidence="10">Cell membrane</location>
        <topology evidence="10">Peripheral membrane protein</topology>
    </subcellularLocation>
    <subcellularLocation>
        <location evidence="2">Membrane</location>
        <topology evidence="2">Peripheral membrane protein</topology>
    </subcellularLocation>
</comment>
<comment type="subunit">
    <text evidence="10">F-type ATPases have 2 components, CF(1) - the catalytic core - and CF(0) - the membrane proton channel. CF(1) has five subunits: alpha(3), beta(3), gamma(1), delta(1), epsilon(1). CF(0) has three main subunits: a, b and c.</text>
</comment>
<dbReference type="PANTHER" id="PTHR11693">
    <property type="entry name" value="ATP SYNTHASE GAMMA CHAIN"/>
    <property type="match status" value="1"/>
</dbReference>
<dbReference type="CDD" id="cd12151">
    <property type="entry name" value="F1-ATPase_gamma"/>
    <property type="match status" value="1"/>
</dbReference>
<evidence type="ECO:0000256" key="5">
    <source>
        <dbReference type="ARBA" id="ARBA00022781"/>
    </source>
</evidence>
<dbReference type="NCBIfam" id="TIGR01146">
    <property type="entry name" value="ATPsyn_F1gamma"/>
    <property type="match status" value="1"/>
</dbReference>
<dbReference type="Gene3D" id="3.40.1380.10">
    <property type="match status" value="1"/>
</dbReference>
<dbReference type="AlphaFoldDB" id="A0A1F5ZVX4"/>
<keyword evidence="8 10" id="KW-0139">CF(1)</keyword>
<evidence type="ECO:0000256" key="8">
    <source>
        <dbReference type="ARBA" id="ARBA00023196"/>
    </source>
</evidence>
<dbReference type="GO" id="GO:0005524">
    <property type="term" value="F:ATP binding"/>
    <property type="evidence" value="ECO:0007669"/>
    <property type="project" value="UniProtKB-UniRule"/>
</dbReference>
<name>A0A1F5ZVX4_9BACT</name>
<protein>
    <recommendedName>
        <fullName evidence="10">ATP synthase gamma chain</fullName>
    </recommendedName>
    <alternativeName>
        <fullName evidence="10">ATP synthase F1 sector gamma subunit</fullName>
    </alternativeName>
    <alternativeName>
        <fullName evidence="10">F-ATPase gamma subunit</fullName>
    </alternativeName>
</protein>
<evidence type="ECO:0000256" key="9">
    <source>
        <dbReference type="ARBA" id="ARBA00023310"/>
    </source>
</evidence>
<dbReference type="Pfam" id="PF00231">
    <property type="entry name" value="ATP-synt"/>
    <property type="match status" value="1"/>
</dbReference>
<evidence type="ECO:0000256" key="1">
    <source>
        <dbReference type="ARBA" id="ARBA00003456"/>
    </source>
</evidence>
<comment type="function">
    <text evidence="1 10">Produces ATP from ADP in the presence of a proton gradient across the membrane. The gamma chain is believed to be important in regulating ATPase activity and the flow of protons through the CF(0) complex.</text>
</comment>
<evidence type="ECO:0000256" key="3">
    <source>
        <dbReference type="ARBA" id="ARBA00007681"/>
    </source>
</evidence>
<dbReference type="HAMAP" id="MF_00815">
    <property type="entry name" value="ATP_synth_gamma_bact"/>
    <property type="match status" value="1"/>
</dbReference>
<dbReference type="GO" id="GO:0005886">
    <property type="term" value="C:plasma membrane"/>
    <property type="evidence" value="ECO:0007669"/>
    <property type="project" value="UniProtKB-SubCell"/>
</dbReference>
<keyword evidence="4 10" id="KW-0813">Transport</keyword>
<evidence type="ECO:0000313" key="12">
    <source>
        <dbReference type="Proteomes" id="UP000176923"/>
    </source>
</evidence>
<dbReference type="GO" id="GO:0042777">
    <property type="term" value="P:proton motive force-driven plasma membrane ATP synthesis"/>
    <property type="evidence" value="ECO:0007669"/>
    <property type="project" value="UniProtKB-UniRule"/>
</dbReference>
<gene>
    <name evidence="10" type="primary">atpG</name>
    <name evidence="11" type="ORF">A3D77_08045</name>
</gene>
<accession>A0A1F5ZVX4</accession>
<evidence type="ECO:0000256" key="4">
    <source>
        <dbReference type="ARBA" id="ARBA00022448"/>
    </source>
</evidence>
<dbReference type="SUPFAM" id="SSF52943">
    <property type="entry name" value="ATP synthase (F1-ATPase), gamma subunit"/>
    <property type="match status" value="1"/>
</dbReference>
<dbReference type="InterPro" id="IPR035968">
    <property type="entry name" value="ATP_synth_F1_ATPase_gsu"/>
</dbReference>
<keyword evidence="10" id="KW-1003">Cell membrane</keyword>
<comment type="caution">
    <text evidence="11">The sequence shown here is derived from an EMBL/GenBank/DDBJ whole genome shotgun (WGS) entry which is preliminary data.</text>
</comment>
<evidence type="ECO:0000313" key="11">
    <source>
        <dbReference type="EMBL" id="OGG16619.1"/>
    </source>
</evidence>
<keyword evidence="5 10" id="KW-0375">Hydrogen ion transport</keyword>
<evidence type="ECO:0000256" key="6">
    <source>
        <dbReference type="ARBA" id="ARBA00023065"/>
    </source>
</evidence>
<dbReference type="GO" id="GO:0045259">
    <property type="term" value="C:proton-transporting ATP synthase complex"/>
    <property type="evidence" value="ECO:0007669"/>
    <property type="project" value="UniProtKB-KW"/>
</dbReference>
<evidence type="ECO:0000256" key="7">
    <source>
        <dbReference type="ARBA" id="ARBA00023136"/>
    </source>
</evidence>
<evidence type="ECO:0000256" key="10">
    <source>
        <dbReference type="HAMAP-Rule" id="MF_00815"/>
    </source>
</evidence>